<evidence type="ECO:0000259" key="3">
    <source>
        <dbReference type="Pfam" id="PF05175"/>
    </source>
</evidence>
<dbReference type="PANTHER" id="PTHR47816">
    <property type="entry name" value="RIBOSOMAL RNA SMALL SUBUNIT METHYLTRANSFERASE C"/>
    <property type="match status" value="1"/>
</dbReference>
<evidence type="ECO:0000313" key="5">
    <source>
        <dbReference type="Proteomes" id="UP000249516"/>
    </source>
</evidence>
<dbReference type="InterPro" id="IPR029063">
    <property type="entry name" value="SAM-dependent_MTases_sf"/>
</dbReference>
<dbReference type="InterPro" id="IPR046977">
    <property type="entry name" value="RsmC/RlmG"/>
</dbReference>
<dbReference type="AlphaFoldDB" id="A0A495A1J2"/>
<dbReference type="PANTHER" id="PTHR47816:SF4">
    <property type="entry name" value="RIBOSOMAL RNA SMALL SUBUNIT METHYLTRANSFERASE C"/>
    <property type="match status" value="1"/>
</dbReference>
<evidence type="ECO:0000256" key="2">
    <source>
        <dbReference type="ARBA" id="ARBA00022679"/>
    </source>
</evidence>
<sequence>MTPERPAPHYFVSDPELPEKPRRLSVELRGRRVDVGTAAGVFSPTDLDRGTAALLRHVPDPRGRSFLDIGCGWGPLSLALALADPEAMVTAVDVNERSLRLTAMNARSLGLERVEARLPRDVPADRTFDTIWSNPPIRVGKDALHDILTTWLPRLSPGGSAWLVVQKNLGGDSLQRWLAETLGEDFAVARAATDKGFRIITVTRG</sequence>
<proteinExistence type="predicted"/>
<dbReference type="GO" id="GO:0032259">
    <property type="term" value="P:methylation"/>
    <property type="evidence" value="ECO:0007669"/>
    <property type="project" value="UniProtKB-KW"/>
</dbReference>
<dbReference type="Gene3D" id="3.40.50.150">
    <property type="entry name" value="Vaccinia Virus protein VP39"/>
    <property type="match status" value="1"/>
</dbReference>
<comment type="caution">
    <text evidence="4">The sequence shown here is derived from an EMBL/GenBank/DDBJ whole genome shotgun (WGS) entry which is preliminary data.</text>
</comment>
<keyword evidence="5" id="KW-1185">Reference proteome</keyword>
<evidence type="ECO:0000313" key="4">
    <source>
        <dbReference type="EMBL" id="RKQ33334.1"/>
    </source>
</evidence>
<dbReference type="Proteomes" id="UP000249516">
    <property type="component" value="Unassembled WGS sequence"/>
</dbReference>
<dbReference type="InterPro" id="IPR007848">
    <property type="entry name" value="Small_mtfrase_dom"/>
</dbReference>
<keyword evidence="2 4" id="KW-0808">Transferase</keyword>
<name>A0A495A1J2_9MICC</name>
<accession>A0A495A1J2</accession>
<protein>
    <submittedName>
        <fullName evidence="4">Methyltransferase domain-containing protein</fullName>
    </submittedName>
</protein>
<dbReference type="GO" id="GO:0008757">
    <property type="term" value="F:S-adenosylmethionine-dependent methyltransferase activity"/>
    <property type="evidence" value="ECO:0007669"/>
    <property type="project" value="InterPro"/>
</dbReference>
<dbReference type="OrthoDB" id="9764961at2"/>
<feature type="domain" description="Methyltransferase small" evidence="3">
    <location>
        <begin position="34"/>
        <end position="200"/>
    </location>
</feature>
<gene>
    <name evidence="4" type="ORF">C1C97_011395</name>
</gene>
<dbReference type="RefSeq" id="WP_121031944.1">
    <property type="nucleotide sequence ID" value="NZ_PNJG02000005.1"/>
</dbReference>
<reference evidence="4 5" key="1">
    <citation type="submission" date="2018-10" db="EMBL/GenBank/DDBJ databases">
        <title>Kocuria tytouropygialis sp. nov., isolated from the uropygial gland of an American barn owl (Tyto furcata).</title>
        <authorList>
            <person name="Braun M.S."/>
            <person name="Wang E."/>
            <person name="Zimmermann S."/>
            <person name="Wagner H."/>
            <person name="Wink M."/>
        </authorList>
    </citation>
    <scope>NUCLEOTIDE SEQUENCE [LARGE SCALE GENOMIC DNA]</scope>
    <source>
        <strain evidence="4 5">442</strain>
    </source>
</reference>
<organism evidence="4 5">
    <name type="scientific">Kocuria tytonis</name>
    <dbReference type="NCBI Taxonomy" id="2054280"/>
    <lineage>
        <taxon>Bacteria</taxon>
        <taxon>Bacillati</taxon>
        <taxon>Actinomycetota</taxon>
        <taxon>Actinomycetes</taxon>
        <taxon>Micrococcales</taxon>
        <taxon>Micrococcaceae</taxon>
        <taxon>Kocuria</taxon>
    </lineage>
</organism>
<keyword evidence="1 4" id="KW-0489">Methyltransferase</keyword>
<dbReference type="Pfam" id="PF05175">
    <property type="entry name" value="MTS"/>
    <property type="match status" value="1"/>
</dbReference>
<dbReference type="EMBL" id="PNJG02000005">
    <property type="protein sequence ID" value="RKQ33334.1"/>
    <property type="molecule type" value="Genomic_DNA"/>
</dbReference>
<dbReference type="SUPFAM" id="SSF53335">
    <property type="entry name" value="S-adenosyl-L-methionine-dependent methyltransferases"/>
    <property type="match status" value="1"/>
</dbReference>
<evidence type="ECO:0000256" key="1">
    <source>
        <dbReference type="ARBA" id="ARBA00022603"/>
    </source>
</evidence>
<dbReference type="CDD" id="cd02440">
    <property type="entry name" value="AdoMet_MTases"/>
    <property type="match status" value="1"/>
</dbReference>